<dbReference type="InterPro" id="IPR029058">
    <property type="entry name" value="AB_hydrolase_fold"/>
</dbReference>
<dbReference type="GO" id="GO:0016788">
    <property type="term" value="F:hydrolase activity, acting on ester bonds"/>
    <property type="evidence" value="ECO:0007669"/>
    <property type="project" value="UniProtKB-ARBA"/>
</dbReference>
<evidence type="ECO:0000256" key="2">
    <source>
        <dbReference type="ARBA" id="ARBA00038115"/>
    </source>
</evidence>
<dbReference type="InterPro" id="IPR000073">
    <property type="entry name" value="AB_hydrolase_1"/>
</dbReference>
<accession>A0AAX6MM65</accession>
<evidence type="ECO:0000256" key="1">
    <source>
        <dbReference type="ARBA" id="ARBA00022801"/>
    </source>
</evidence>
<dbReference type="InterPro" id="IPR050261">
    <property type="entry name" value="FrsA_esterase"/>
</dbReference>
<name>A0AAX6MM65_9PEZI</name>
<dbReference type="PANTHER" id="PTHR22946">
    <property type="entry name" value="DIENELACTONE HYDROLASE DOMAIN-CONTAINING PROTEIN-RELATED"/>
    <property type="match status" value="1"/>
</dbReference>
<feature type="domain" description="AB hydrolase-1" evidence="4">
    <location>
        <begin position="99"/>
        <end position="211"/>
    </location>
</feature>
<dbReference type="AlphaFoldDB" id="A0AAX6MM65"/>
<evidence type="ECO:0000313" key="6">
    <source>
        <dbReference type="Proteomes" id="UP001369815"/>
    </source>
</evidence>
<evidence type="ECO:0000256" key="3">
    <source>
        <dbReference type="SAM" id="MobiDB-lite"/>
    </source>
</evidence>
<dbReference type="EMBL" id="JBANMG010000004">
    <property type="protein sequence ID" value="KAK6953735.1"/>
    <property type="molecule type" value="Genomic_DNA"/>
</dbReference>
<gene>
    <name evidence="5" type="ORF">Daesc_003697</name>
</gene>
<reference evidence="5 6" key="1">
    <citation type="journal article" date="2024" name="Front Chem Biol">
        <title>Unveiling the potential of Daldinia eschscholtzii MFLUCC 19-0629 through bioactivity and bioinformatics studies for enhanced sustainable agriculture production.</title>
        <authorList>
            <person name="Brooks S."/>
            <person name="Weaver J.A."/>
            <person name="Klomchit A."/>
            <person name="Alharthi S.A."/>
            <person name="Onlamun T."/>
            <person name="Nurani R."/>
            <person name="Vong T.K."/>
            <person name="Alberti F."/>
            <person name="Greco C."/>
        </authorList>
    </citation>
    <scope>NUCLEOTIDE SEQUENCE [LARGE SCALE GENOMIC DNA]</scope>
    <source>
        <strain evidence="5">MFLUCC 19-0629</strain>
    </source>
</reference>
<evidence type="ECO:0000313" key="5">
    <source>
        <dbReference type="EMBL" id="KAK6953735.1"/>
    </source>
</evidence>
<comment type="similarity">
    <text evidence="2">Belongs to the AB hydrolase superfamily. FUS2 hydrolase family.</text>
</comment>
<organism evidence="5 6">
    <name type="scientific">Daldinia eschscholtzii</name>
    <dbReference type="NCBI Taxonomy" id="292717"/>
    <lineage>
        <taxon>Eukaryota</taxon>
        <taxon>Fungi</taxon>
        <taxon>Dikarya</taxon>
        <taxon>Ascomycota</taxon>
        <taxon>Pezizomycotina</taxon>
        <taxon>Sordariomycetes</taxon>
        <taxon>Xylariomycetidae</taxon>
        <taxon>Xylariales</taxon>
        <taxon>Hypoxylaceae</taxon>
        <taxon>Daldinia</taxon>
    </lineage>
</organism>
<dbReference type="Gene3D" id="3.40.50.1820">
    <property type="entry name" value="alpha/beta hydrolase"/>
    <property type="match status" value="1"/>
</dbReference>
<dbReference type="Proteomes" id="UP001369815">
    <property type="component" value="Unassembled WGS sequence"/>
</dbReference>
<keyword evidence="1" id="KW-0378">Hydrolase</keyword>
<keyword evidence="6" id="KW-1185">Reference proteome</keyword>
<sequence length="300" mass="32083">MATTMTSLSADGSKPRNVPPRAVSDFDRGVSRPPHASRLPSKTQTKAQVERLDLQVEDGPDGFVAGFLHMPPNFISPAPETHHRTAAILLSGAGGGVVGPSSIYLSLGAKLAALGPGIPTLRLDYRYPARNRYCVSDVRAAMGFLQDMYGLDRFVLVGWSFGGAPVFTVGGSDDRVVGCAAIASQTAETDGIRRLAPRPILLLHGTGDTTLSPSCSERLYDMYGIKGSRRIKLFDNDNHALSGNAHTAEAMLLDFIVKCAGLGVNESQKKAVVDRHLVEDGERTELMKKGGDLKPPESLE</sequence>
<evidence type="ECO:0000259" key="4">
    <source>
        <dbReference type="Pfam" id="PF00561"/>
    </source>
</evidence>
<dbReference type="Pfam" id="PF00561">
    <property type="entry name" value="Abhydrolase_1"/>
    <property type="match status" value="1"/>
</dbReference>
<feature type="region of interest" description="Disordered" evidence="3">
    <location>
        <begin position="1"/>
        <end position="46"/>
    </location>
</feature>
<dbReference type="SUPFAM" id="SSF53474">
    <property type="entry name" value="alpha/beta-Hydrolases"/>
    <property type="match status" value="1"/>
</dbReference>
<comment type="caution">
    <text evidence="5">The sequence shown here is derived from an EMBL/GenBank/DDBJ whole genome shotgun (WGS) entry which is preliminary data.</text>
</comment>
<dbReference type="PANTHER" id="PTHR22946:SF9">
    <property type="entry name" value="POLYKETIDE TRANSFERASE AF380"/>
    <property type="match status" value="1"/>
</dbReference>
<proteinExistence type="inferred from homology"/>
<feature type="compositionally biased region" description="Polar residues" evidence="3">
    <location>
        <begin position="1"/>
        <end position="10"/>
    </location>
</feature>
<protein>
    <recommendedName>
        <fullName evidence="4">AB hydrolase-1 domain-containing protein</fullName>
    </recommendedName>
</protein>